<dbReference type="Proteomes" id="UP000821853">
    <property type="component" value="Chromosome 4"/>
</dbReference>
<keyword evidence="3" id="KW-0408">Iron</keyword>
<keyword evidence="5" id="KW-0732">Signal</keyword>
<keyword evidence="4" id="KW-0560">Oxidoreductase</keyword>
<dbReference type="SUPFAM" id="SSF48264">
    <property type="entry name" value="Cytochrome P450"/>
    <property type="match status" value="1"/>
</dbReference>
<keyword evidence="4" id="KW-0503">Monooxygenase</keyword>
<proteinExistence type="inferred from homology"/>
<dbReference type="GO" id="GO:0006805">
    <property type="term" value="P:xenobiotic metabolic process"/>
    <property type="evidence" value="ECO:0007669"/>
    <property type="project" value="TreeGrafter"/>
</dbReference>
<feature type="chain" id="PRO_5039955656" evidence="5">
    <location>
        <begin position="16"/>
        <end position="295"/>
    </location>
</feature>
<dbReference type="GO" id="GO:0016712">
    <property type="term" value="F:oxidoreductase activity, acting on paired donors, with incorporation or reduction of molecular oxygen, reduced flavin or flavoprotein as one donor, and incorporation of one atom of oxygen"/>
    <property type="evidence" value="ECO:0007669"/>
    <property type="project" value="TreeGrafter"/>
</dbReference>
<dbReference type="GO" id="GO:0006082">
    <property type="term" value="P:organic acid metabolic process"/>
    <property type="evidence" value="ECO:0007669"/>
    <property type="project" value="TreeGrafter"/>
</dbReference>
<dbReference type="InterPro" id="IPR001128">
    <property type="entry name" value="Cyt_P450"/>
</dbReference>
<dbReference type="GO" id="GO:0020037">
    <property type="term" value="F:heme binding"/>
    <property type="evidence" value="ECO:0007669"/>
    <property type="project" value="InterPro"/>
</dbReference>
<dbReference type="OrthoDB" id="1103324at2759"/>
<dbReference type="AlphaFoldDB" id="A0A9J6GE07"/>
<accession>A0A9J6GE07</accession>
<dbReference type="VEuPathDB" id="VectorBase:HLOH_044725"/>
<dbReference type="OMA" id="IANVICT"/>
<dbReference type="PANTHER" id="PTHR24300">
    <property type="entry name" value="CYTOCHROME P450 508A4-RELATED"/>
    <property type="match status" value="1"/>
</dbReference>
<comment type="caution">
    <text evidence="6">The sequence shown here is derived from an EMBL/GenBank/DDBJ whole genome shotgun (WGS) entry which is preliminary data.</text>
</comment>
<sequence>MDWLTLVATALLSLALYIAVQRWFQKAKSCPPGTRPPPGPPGRPFVGHTQFTAKDFHCNQAMKWAKQYGPVYRIKTGSVDMVILNNFETIKKFLTKKEVLYRPQKFLFTGQEYAGVSTMNGEAWADNRRFCLHVLRDLGFGKTSMEEHVKDECQCLVEKISETCGGPVAIQDFILPSISNNVTALVYGRRYPFQHPRRRYLDEMLSELFKALRSGALVEFLPRFVLYILSKLPSTRRTVIVSKIREFIEYTKVQAEEHKKTMDEHFNRDFIDGYLKKIKENEDNPASNFLRKHEC</sequence>
<dbReference type="PANTHER" id="PTHR24300:SF375">
    <property type="entry name" value="CYTOCHROME P450 FAMILY"/>
    <property type="match status" value="1"/>
</dbReference>
<name>A0A9J6GE07_HAELO</name>
<organism evidence="6 7">
    <name type="scientific">Haemaphysalis longicornis</name>
    <name type="common">Bush tick</name>
    <dbReference type="NCBI Taxonomy" id="44386"/>
    <lineage>
        <taxon>Eukaryota</taxon>
        <taxon>Metazoa</taxon>
        <taxon>Ecdysozoa</taxon>
        <taxon>Arthropoda</taxon>
        <taxon>Chelicerata</taxon>
        <taxon>Arachnida</taxon>
        <taxon>Acari</taxon>
        <taxon>Parasitiformes</taxon>
        <taxon>Ixodida</taxon>
        <taxon>Ixodoidea</taxon>
        <taxon>Ixodidae</taxon>
        <taxon>Haemaphysalinae</taxon>
        <taxon>Haemaphysalis</taxon>
    </lineage>
</organism>
<dbReference type="GO" id="GO:0005506">
    <property type="term" value="F:iron ion binding"/>
    <property type="evidence" value="ECO:0007669"/>
    <property type="project" value="InterPro"/>
</dbReference>
<dbReference type="Pfam" id="PF00067">
    <property type="entry name" value="p450"/>
    <property type="match status" value="1"/>
</dbReference>
<evidence type="ECO:0000256" key="2">
    <source>
        <dbReference type="ARBA" id="ARBA00022723"/>
    </source>
</evidence>
<dbReference type="EMBL" id="JABSTR010000006">
    <property type="protein sequence ID" value="KAH9373661.1"/>
    <property type="molecule type" value="Genomic_DNA"/>
</dbReference>
<feature type="signal peptide" evidence="5">
    <location>
        <begin position="1"/>
        <end position="15"/>
    </location>
</feature>
<keyword evidence="7" id="KW-1185">Reference proteome</keyword>
<evidence type="ECO:0000256" key="4">
    <source>
        <dbReference type="ARBA" id="ARBA00023033"/>
    </source>
</evidence>
<evidence type="ECO:0000313" key="7">
    <source>
        <dbReference type="Proteomes" id="UP000821853"/>
    </source>
</evidence>
<evidence type="ECO:0000256" key="5">
    <source>
        <dbReference type="SAM" id="SignalP"/>
    </source>
</evidence>
<dbReference type="InterPro" id="IPR002401">
    <property type="entry name" value="Cyt_P450_E_grp-I"/>
</dbReference>
<evidence type="ECO:0000313" key="6">
    <source>
        <dbReference type="EMBL" id="KAH9373661.1"/>
    </source>
</evidence>
<keyword evidence="2" id="KW-0479">Metal-binding</keyword>
<evidence type="ECO:0000256" key="1">
    <source>
        <dbReference type="ARBA" id="ARBA00010617"/>
    </source>
</evidence>
<dbReference type="GO" id="GO:0005737">
    <property type="term" value="C:cytoplasm"/>
    <property type="evidence" value="ECO:0007669"/>
    <property type="project" value="TreeGrafter"/>
</dbReference>
<protein>
    <submittedName>
        <fullName evidence="6">Uncharacterized protein</fullName>
    </submittedName>
</protein>
<evidence type="ECO:0000256" key="3">
    <source>
        <dbReference type="ARBA" id="ARBA00023004"/>
    </source>
</evidence>
<comment type="similarity">
    <text evidence="1">Belongs to the cytochrome P450 family.</text>
</comment>
<dbReference type="InterPro" id="IPR050182">
    <property type="entry name" value="Cytochrome_P450_fam2"/>
</dbReference>
<gene>
    <name evidence="6" type="ORF">HPB48_022352</name>
</gene>
<dbReference type="Gene3D" id="1.10.630.10">
    <property type="entry name" value="Cytochrome P450"/>
    <property type="match status" value="1"/>
</dbReference>
<dbReference type="PRINTS" id="PR00463">
    <property type="entry name" value="EP450I"/>
</dbReference>
<reference evidence="6 7" key="1">
    <citation type="journal article" date="2020" name="Cell">
        <title>Large-Scale Comparative Analyses of Tick Genomes Elucidate Their Genetic Diversity and Vector Capacities.</title>
        <authorList>
            <consortium name="Tick Genome and Microbiome Consortium (TIGMIC)"/>
            <person name="Jia N."/>
            <person name="Wang J."/>
            <person name="Shi W."/>
            <person name="Du L."/>
            <person name="Sun Y."/>
            <person name="Zhan W."/>
            <person name="Jiang J.F."/>
            <person name="Wang Q."/>
            <person name="Zhang B."/>
            <person name="Ji P."/>
            <person name="Bell-Sakyi L."/>
            <person name="Cui X.M."/>
            <person name="Yuan T.T."/>
            <person name="Jiang B.G."/>
            <person name="Yang W.F."/>
            <person name="Lam T.T."/>
            <person name="Chang Q.C."/>
            <person name="Ding S.J."/>
            <person name="Wang X.J."/>
            <person name="Zhu J.G."/>
            <person name="Ruan X.D."/>
            <person name="Zhao L."/>
            <person name="Wei J.T."/>
            <person name="Ye R.Z."/>
            <person name="Que T.C."/>
            <person name="Du C.H."/>
            <person name="Zhou Y.H."/>
            <person name="Cheng J.X."/>
            <person name="Dai P.F."/>
            <person name="Guo W.B."/>
            <person name="Han X.H."/>
            <person name="Huang E.J."/>
            <person name="Li L.F."/>
            <person name="Wei W."/>
            <person name="Gao Y.C."/>
            <person name="Liu J.Z."/>
            <person name="Shao H.Z."/>
            <person name="Wang X."/>
            <person name="Wang C.C."/>
            <person name="Yang T.C."/>
            <person name="Huo Q.B."/>
            <person name="Li W."/>
            <person name="Chen H.Y."/>
            <person name="Chen S.E."/>
            <person name="Zhou L.G."/>
            <person name="Ni X.B."/>
            <person name="Tian J.H."/>
            <person name="Sheng Y."/>
            <person name="Liu T."/>
            <person name="Pan Y.S."/>
            <person name="Xia L.Y."/>
            <person name="Li J."/>
            <person name="Zhao F."/>
            <person name="Cao W.C."/>
        </authorList>
    </citation>
    <scope>NUCLEOTIDE SEQUENCE [LARGE SCALE GENOMIC DNA]</scope>
    <source>
        <strain evidence="6">HaeL-2018</strain>
    </source>
</reference>
<dbReference type="InterPro" id="IPR036396">
    <property type="entry name" value="Cyt_P450_sf"/>
</dbReference>